<feature type="chain" id="PRO_5035613559" description="Chloride channel CLIC-like protein 1" evidence="9">
    <location>
        <begin position="24"/>
        <end position="473"/>
    </location>
</feature>
<keyword evidence="5 8" id="KW-1133">Transmembrane helix</keyword>
<evidence type="ECO:0000256" key="6">
    <source>
        <dbReference type="ARBA" id="ARBA00023136"/>
    </source>
</evidence>
<keyword evidence="6 8" id="KW-0472">Membrane</keyword>
<evidence type="ECO:0000313" key="12">
    <source>
        <dbReference type="EMBL" id="CAF4460867.1"/>
    </source>
</evidence>
<dbReference type="EMBL" id="CAJNXB010004152">
    <property type="protein sequence ID" value="CAF3360020.1"/>
    <property type="molecule type" value="Genomic_DNA"/>
</dbReference>
<evidence type="ECO:0000256" key="1">
    <source>
        <dbReference type="ARBA" id="ARBA00004141"/>
    </source>
</evidence>
<dbReference type="InterPro" id="IPR009231">
    <property type="entry name" value="Chloride_chnl_CLIC-like"/>
</dbReference>
<feature type="compositionally biased region" description="Basic and acidic residues" evidence="7">
    <location>
        <begin position="447"/>
        <end position="456"/>
    </location>
</feature>
<evidence type="ECO:0000313" key="10">
    <source>
        <dbReference type="EMBL" id="CAF3360020.1"/>
    </source>
</evidence>
<evidence type="ECO:0000313" key="13">
    <source>
        <dbReference type="Proteomes" id="UP000663825"/>
    </source>
</evidence>
<dbReference type="EMBL" id="CAJNYU010000515">
    <property type="protein sequence ID" value="CAF3370300.1"/>
    <property type="molecule type" value="Genomic_DNA"/>
</dbReference>
<accession>A0A817WT02</accession>
<protein>
    <recommendedName>
        <fullName evidence="3">Chloride channel CLIC-like protein 1</fullName>
    </recommendedName>
</protein>
<dbReference type="AlphaFoldDB" id="A0A817WT02"/>
<feature type="region of interest" description="Disordered" evidence="7">
    <location>
        <begin position="401"/>
        <end position="473"/>
    </location>
</feature>
<feature type="signal peptide" evidence="9">
    <location>
        <begin position="1"/>
        <end position="23"/>
    </location>
</feature>
<dbReference type="Pfam" id="PF05934">
    <property type="entry name" value="MCLC"/>
    <property type="match status" value="1"/>
</dbReference>
<dbReference type="Proteomes" id="UP000663825">
    <property type="component" value="Unassembled WGS sequence"/>
</dbReference>
<gene>
    <name evidence="11" type="ORF">FME351_LOCUS6270</name>
    <name evidence="10" type="ORF">TIS948_LOCUS24081</name>
    <name evidence="12" type="ORF">TSG867_LOCUS17802</name>
</gene>
<comment type="caution">
    <text evidence="10">The sequence shown here is derived from an EMBL/GenBank/DDBJ whole genome shotgun (WGS) entry which is preliminary data.</text>
</comment>
<dbReference type="PANTHER" id="PTHR34093">
    <property type="entry name" value="CHLORIDE CHANNEL CLIC-LIKE PROTEIN 1"/>
    <property type="match status" value="1"/>
</dbReference>
<keyword evidence="9" id="KW-0732">Signal</keyword>
<organism evidence="10 13">
    <name type="scientific">Rotaria socialis</name>
    <dbReference type="NCBI Taxonomy" id="392032"/>
    <lineage>
        <taxon>Eukaryota</taxon>
        <taxon>Metazoa</taxon>
        <taxon>Spiralia</taxon>
        <taxon>Gnathifera</taxon>
        <taxon>Rotifera</taxon>
        <taxon>Eurotatoria</taxon>
        <taxon>Bdelloidea</taxon>
        <taxon>Philodinida</taxon>
        <taxon>Philodinidae</taxon>
        <taxon>Rotaria</taxon>
    </lineage>
</organism>
<keyword evidence="4 8" id="KW-0812">Transmembrane</keyword>
<dbReference type="Proteomes" id="UP000663862">
    <property type="component" value="Unassembled WGS sequence"/>
</dbReference>
<evidence type="ECO:0000256" key="9">
    <source>
        <dbReference type="SAM" id="SignalP"/>
    </source>
</evidence>
<evidence type="ECO:0000313" key="11">
    <source>
        <dbReference type="EMBL" id="CAF3370300.1"/>
    </source>
</evidence>
<comment type="subcellular location">
    <subcellularLocation>
        <location evidence="1">Membrane</location>
        <topology evidence="1">Multi-pass membrane protein</topology>
    </subcellularLocation>
</comment>
<feature type="transmembrane region" description="Helical" evidence="8">
    <location>
        <begin position="168"/>
        <end position="189"/>
    </location>
</feature>
<dbReference type="Proteomes" id="UP000663869">
    <property type="component" value="Unassembled WGS sequence"/>
</dbReference>
<dbReference type="GO" id="GO:0005254">
    <property type="term" value="F:chloride channel activity"/>
    <property type="evidence" value="ECO:0007669"/>
    <property type="project" value="TreeGrafter"/>
</dbReference>
<proteinExistence type="inferred from homology"/>
<evidence type="ECO:0000256" key="5">
    <source>
        <dbReference type="ARBA" id="ARBA00022989"/>
    </source>
</evidence>
<reference evidence="10" key="1">
    <citation type="submission" date="2021-02" db="EMBL/GenBank/DDBJ databases">
        <authorList>
            <person name="Nowell W R."/>
        </authorList>
    </citation>
    <scope>NUCLEOTIDE SEQUENCE</scope>
</reference>
<evidence type="ECO:0000256" key="7">
    <source>
        <dbReference type="SAM" id="MobiDB-lite"/>
    </source>
</evidence>
<evidence type="ECO:0000256" key="3">
    <source>
        <dbReference type="ARBA" id="ARBA00015571"/>
    </source>
</evidence>
<evidence type="ECO:0000256" key="2">
    <source>
        <dbReference type="ARBA" id="ARBA00005944"/>
    </source>
</evidence>
<sequence length="473" mass="53318">MPLNLTIQCIVFYVLMANLLVSSHDIFDMLSKANDPVVKAAVDAPTDVKATANENAGNLKNDAASTLTFKTEYRTVLNAYRHVVRDWTEKFPSENAGEYCFLLQLSSSEVDRLHKFAAASSYEEKNVLHEVHVVSDILKRAVYKIEVENSTLNDVTWSAWLRSFDINVIIKVGCFLSVIGIISFISIRVHLGSGRWFATFFIFAFITSVMQNWYGLYQEAQAKVDVVLMKQLPKHCITGSKGFFWAIISYFSGFVQLPVNECLDYQKALHAIPHTQATPIQAISVTIAQLFTTPLGEIGEKLSEFFAGTMRHVPTLSWPIVIGLIVFILVVVLLMHSRYEINLPIMMGSLRPSAHGAIQGAAREKELEDALNASKSTVKSLENTIKELEKTNRTLEYNIESKKHVSRSSSNERINLQRERSSSNRRENNELRKRTTSPLRANQSSHMETKENRDPCQPKAASNLGVQREFLPD</sequence>
<feature type="compositionally biased region" description="Basic and acidic residues" evidence="7">
    <location>
        <begin position="415"/>
        <end position="433"/>
    </location>
</feature>
<feature type="transmembrane region" description="Helical" evidence="8">
    <location>
        <begin position="316"/>
        <end position="336"/>
    </location>
</feature>
<dbReference type="OrthoDB" id="10303079at2759"/>
<name>A0A817WT02_9BILA</name>
<dbReference type="GO" id="GO:0016020">
    <property type="term" value="C:membrane"/>
    <property type="evidence" value="ECO:0007669"/>
    <property type="project" value="UniProtKB-SubCell"/>
</dbReference>
<dbReference type="EMBL" id="CAJOBQ010001152">
    <property type="protein sequence ID" value="CAF4460867.1"/>
    <property type="molecule type" value="Genomic_DNA"/>
</dbReference>
<evidence type="ECO:0000256" key="4">
    <source>
        <dbReference type="ARBA" id="ARBA00022692"/>
    </source>
</evidence>
<feature type="transmembrane region" description="Helical" evidence="8">
    <location>
        <begin position="196"/>
        <end position="214"/>
    </location>
</feature>
<dbReference type="PANTHER" id="PTHR34093:SF1">
    <property type="entry name" value="CHLORIDE CHANNEL CLIC-LIKE PROTEIN 1"/>
    <property type="match status" value="1"/>
</dbReference>
<evidence type="ECO:0000256" key="8">
    <source>
        <dbReference type="SAM" id="Phobius"/>
    </source>
</evidence>
<comment type="similarity">
    <text evidence="2">Belongs to the chloride channel MCLC family.</text>
</comment>
<feature type="compositionally biased region" description="Polar residues" evidence="7">
    <location>
        <begin position="436"/>
        <end position="446"/>
    </location>
</feature>
<dbReference type="GO" id="GO:0005783">
    <property type="term" value="C:endoplasmic reticulum"/>
    <property type="evidence" value="ECO:0007669"/>
    <property type="project" value="TreeGrafter"/>
</dbReference>